<dbReference type="EC" id="2.5.1.18" evidence="3"/>
<proteinExistence type="inferred from homology"/>
<dbReference type="InterPro" id="IPR004045">
    <property type="entry name" value="Glutathione_S-Trfase_N"/>
</dbReference>
<evidence type="ECO:0000256" key="2">
    <source>
        <dbReference type="ARBA" id="ARBA00010128"/>
    </source>
</evidence>
<dbReference type="Gene3D" id="3.40.30.10">
    <property type="entry name" value="Glutaredoxin"/>
    <property type="match status" value="3"/>
</dbReference>
<accession>A0A4Y1R750</accession>
<dbReference type="SFLD" id="SFLDG00358">
    <property type="entry name" value="Main_(cytGST)"/>
    <property type="match status" value="2"/>
</dbReference>
<evidence type="ECO:0000313" key="10">
    <source>
        <dbReference type="EMBL" id="BBG99786.1"/>
    </source>
</evidence>
<dbReference type="GO" id="GO:0009407">
    <property type="term" value="P:toxin catabolic process"/>
    <property type="evidence" value="ECO:0007669"/>
    <property type="project" value="UniProtKB-ARBA"/>
</dbReference>
<dbReference type="InterPro" id="IPR040079">
    <property type="entry name" value="Glutathione_S-Trfase"/>
</dbReference>
<dbReference type="SUPFAM" id="SSF52833">
    <property type="entry name" value="Thioredoxin-like"/>
    <property type="match status" value="2"/>
</dbReference>
<feature type="domain" description="GST C-terminal" evidence="9">
    <location>
        <begin position="444"/>
        <end position="574"/>
    </location>
</feature>
<dbReference type="InterPro" id="IPR036249">
    <property type="entry name" value="Thioredoxin-like_sf"/>
</dbReference>
<comment type="catalytic activity">
    <reaction evidence="7">
        <text>RX + glutathione = an S-substituted glutathione + a halide anion + H(+)</text>
        <dbReference type="Rhea" id="RHEA:16437"/>
        <dbReference type="ChEBI" id="CHEBI:15378"/>
        <dbReference type="ChEBI" id="CHEBI:16042"/>
        <dbReference type="ChEBI" id="CHEBI:17792"/>
        <dbReference type="ChEBI" id="CHEBI:57925"/>
        <dbReference type="ChEBI" id="CHEBI:90779"/>
        <dbReference type="EC" id="2.5.1.18"/>
    </reaction>
</comment>
<keyword evidence="5" id="KW-0216">Detoxification</keyword>
<dbReference type="GO" id="GO:0006749">
    <property type="term" value="P:glutathione metabolic process"/>
    <property type="evidence" value="ECO:0007669"/>
    <property type="project" value="TreeGrafter"/>
</dbReference>
<evidence type="ECO:0000256" key="3">
    <source>
        <dbReference type="ARBA" id="ARBA00012452"/>
    </source>
</evidence>
<keyword evidence="4" id="KW-0963">Cytoplasm</keyword>
<dbReference type="SFLD" id="SFLDS00019">
    <property type="entry name" value="Glutathione_Transferase_(cytos"/>
    <property type="match status" value="2"/>
</dbReference>
<dbReference type="AlphaFoldDB" id="A0A4Y1R750"/>
<evidence type="ECO:0000256" key="6">
    <source>
        <dbReference type="ARBA" id="ARBA00022679"/>
    </source>
</evidence>
<dbReference type="GO" id="GO:0043295">
    <property type="term" value="F:glutathione binding"/>
    <property type="evidence" value="ECO:0007669"/>
    <property type="project" value="TreeGrafter"/>
</dbReference>
<dbReference type="PANTHER" id="PTHR43900:SF45">
    <property type="entry name" value="GLUTATHIONE S-TRANSFERASE F9"/>
    <property type="match status" value="1"/>
</dbReference>
<dbReference type="CDD" id="cd03187">
    <property type="entry name" value="GST_C_Phi"/>
    <property type="match status" value="2"/>
</dbReference>
<dbReference type="PANTHER" id="PTHR43900">
    <property type="entry name" value="GLUTATHIONE S-TRANSFERASE RHO"/>
    <property type="match status" value="1"/>
</dbReference>
<dbReference type="Pfam" id="PF02798">
    <property type="entry name" value="GST_N"/>
    <property type="match status" value="2"/>
</dbReference>
<feature type="domain" description="GST N-terminal" evidence="8">
    <location>
        <begin position="154"/>
        <end position="235"/>
    </location>
</feature>
<evidence type="ECO:0000256" key="7">
    <source>
        <dbReference type="ARBA" id="ARBA00047960"/>
    </source>
</evidence>
<dbReference type="EMBL" id="AP019299">
    <property type="protein sequence ID" value="BBG99786.1"/>
    <property type="molecule type" value="Genomic_DNA"/>
</dbReference>
<dbReference type="FunFam" id="1.20.1050.10:FF:000004">
    <property type="entry name" value="Glutathione S-transferase F2"/>
    <property type="match status" value="2"/>
</dbReference>
<dbReference type="GO" id="GO:0005829">
    <property type="term" value="C:cytosol"/>
    <property type="evidence" value="ECO:0007669"/>
    <property type="project" value="UniProtKB-SubCell"/>
</dbReference>
<dbReference type="PROSITE" id="PS50404">
    <property type="entry name" value="GST_NTER"/>
    <property type="match status" value="2"/>
</dbReference>
<dbReference type="CDD" id="cd03053">
    <property type="entry name" value="GST_N_Phi"/>
    <property type="match status" value="2"/>
</dbReference>
<feature type="domain" description="GST C-terminal" evidence="9">
    <location>
        <begin position="242"/>
        <end position="383"/>
    </location>
</feature>
<feature type="domain" description="GST N-terminal" evidence="8">
    <location>
        <begin position="356"/>
        <end position="437"/>
    </location>
</feature>
<comment type="similarity">
    <text evidence="2">Belongs to the GST superfamily. Phi family.</text>
</comment>
<evidence type="ECO:0000256" key="4">
    <source>
        <dbReference type="ARBA" id="ARBA00022490"/>
    </source>
</evidence>
<organism evidence="10">
    <name type="scientific">Prunus dulcis</name>
    <name type="common">Almond</name>
    <name type="synonym">Amygdalus dulcis</name>
    <dbReference type="NCBI Taxonomy" id="3755"/>
    <lineage>
        <taxon>Eukaryota</taxon>
        <taxon>Viridiplantae</taxon>
        <taxon>Streptophyta</taxon>
        <taxon>Embryophyta</taxon>
        <taxon>Tracheophyta</taxon>
        <taxon>Spermatophyta</taxon>
        <taxon>Magnoliopsida</taxon>
        <taxon>eudicotyledons</taxon>
        <taxon>Gunneridae</taxon>
        <taxon>Pentapetalae</taxon>
        <taxon>rosids</taxon>
        <taxon>fabids</taxon>
        <taxon>Rosales</taxon>
        <taxon>Rosaceae</taxon>
        <taxon>Amygdaloideae</taxon>
        <taxon>Amygdaleae</taxon>
        <taxon>Prunus</taxon>
    </lineage>
</organism>
<evidence type="ECO:0000259" key="8">
    <source>
        <dbReference type="PROSITE" id="PS50404"/>
    </source>
</evidence>
<dbReference type="GO" id="GO:0004364">
    <property type="term" value="F:glutathione transferase activity"/>
    <property type="evidence" value="ECO:0007669"/>
    <property type="project" value="UniProtKB-EC"/>
</dbReference>
<sequence>MIMVVKVYGPFYASPKRVLVCLVEKEIEFETSPIDLFKGENKDLNSSNCSPLDKFLSFKMGITLYMIRSLITKLPGIARNHKTIEERGLVEQWLEVEASNYHPPLDNLVIQILFAPELGLPSDPKIIQESEEKLAKVLDVYEERLSKSKYLAVRMVVKVYGAAYASPKRVLVCLVEKEVDFETIPIDLFKGEHKHPEFLKLQPFGTVPLIQDGDYTLYESRAIIRYYAEKYKSQGTALLGKTIEDRGLVEQWLEVEAHNFHPPLNNLVLHILFASALGFPSDPKVIQESEEKLGKVLDIYEERLSKSKYLAGDFFSLADLSHLPFTQYMVTLLGKEYLIKDRKHVSAWWNDISNRPSWKKVYGSVDASPQRVLACLVEKEIDFEIIPIDLFKGEHKDPEFLKLQPFGQVPVIQDGDYTLYESRAIMRYYAEKFKSQGTELLGKTIEERGLVEQWLEVEAQRFHPPVYKLVVHILLASALGFRSDPKIIQESEAKLGKVLDIYEERLSKSKYFAGDFFSLADLSHLPFSQHLVSDLGKEHMIRDRKHVSAWWDDISDRPSWKKVLQLGDQYNSSVVLAP</sequence>
<dbReference type="Pfam" id="PF00043">
    <property type="entry name" value="GST_C"/>
    <property type="match status" value="2"/>
</dbReference>
<dbReference type="FunFam" id="3.40.30.10:FF:000016">
    <property type="entry name" value="Glutathione S-transferase F2"/>
    <property type="match status" value="2"/>
</dbReference>
<dbReference type="SUPFAM" id="SSF47616">
    <property type="entry name" value="GST C-terminal domain-like"/>
    <property type="match status" value="3"/>
</dbReference>
<name>A0A4Y1R750_PRUDU</name>
<dbReference type="Gene3D" id="1.20.1050.10">
    <property type="match status" value="3"/>
</dbReference>
<protein>
    <recommendedName>
        <fullName evidence="3">glutathione transferase</fullName>
        <ecNumber evidence="3">2.5.1.18</ecNumber>
    </recommendedName>
</protein>
<comment type="subcellular location">
    <subcellularLocation>
        <location evidence="1">Cytoplasm</location>
        <location evidence="1">Cytosol</location>
    </subcellularLocation>
</comment>
<dbReference type="InterPro" id="IPR034347">
    <property type="entry name" value="GST_Phi_C"/>
</dbReference>
<feature type="domain" description="GST C-terminal" evidence="9">
    <location>
        <begin position="83"/>
        <end position="209"/>
    </location>
</feature>
<keyword evidence="6 10" id="KW-0808">Transferase</keyword>
<evidence type="ECO:0000256" key="5">
    <source>
        <dbReference type="ARBA" id="ARBA00022575"/>
    </source>
</evidence>
<dbReference type="InterPro" id="IPR036282">
    <property type="entry name" value="Glutathione-S-Trfase_C_sf"/>
</dbReference>
<evidence type="ECO:0000256" key="1">
    <source>
        <dbReference type="ARBA" id="ARBA00004514"/>
    </source>
</evidence>
<reference evidence="10" key="1">
    <citation type="journal article" date="2019" name="Science">
        <title>Mutation of a bHLH transcription factor allowed almond domestication.</title>
        <authorList>
            <person name="Sanchez-Perez R."/>
            <person name="Pavan S."/>
            <person name="Mazzeo R."/>
            <person name="Moldovan C."/>
            <person name="Aiese Cigliano R."/>
            <person name="Del Cueto J."/>
            <person name="Ricciardi F."/>
            <person name="Lotti C."/>
            <person name="Ricciardi L."/>
            <person name="Dicenta F."/>
            <person name="Lopez-Marques R.L."/>
            <person name="Lindberg Moller B."/>
        </authorList>
    </citation>
    <scope>NUCLEOTIDE SEQUENCE</scope>
</reference>
<dbReference type="InterPro" id="IPR010987">
    <property type="entry name" value="Glutathione-S-Trfase_C-like"/>
</dbReference>
<gene>
    <name evidence="10" type="ORF">Prudu_009588</name>
</gene>
<evidence type="ECO:0000259" key="9">
    <source>
        <dbReference type="PROSITE" id="PS50405"/>
    </source>
</evidence>
<dbReference type="InterPro" id="IPR004046">
    <property type="entry name" value="GST_C"/>
</dbReference>
<dbReference type="PROSITE" id="PS50405">
    <property type="entry name" value="GST_CTER"/>
    <property type="match status" value="3"/>
</dbReference>